<accession>A0A1E3Q8G9</accession>
<feature type="transmembrane region" description="Helical" evidence="8">
    <location>
        <begin position="478"/>
        <end position="498"/>
    </location>
</feature>
<keyword evidence="5 8" id="KW-0812">Transmembrane</keyword>
<evidence type="ECO:0000256" key="4">
    <source>
        <dbReference type="ARBA" id="ARBA00022502"/>
    </source>
</evidence>
<evidence type="ECO:0000256" key="5">
    <source>
        <dbReference type="ARBA" id="ARBA00022692"/>
    </source>
</evidence>
<comment type="similarity">
    <text evidence="3 8">Belongs to the PIGW family.</text>
</comment>
<dbReference type="PANTHER" id="PTHR20661:SF0">
    <property type="entry name" value="PHOSPHATIDYLINOSITOL-GLYCAN BIOSYNTHESIS CLASS W PROTEIN"/>
    <property type="match status" value="1"/>
</dbReference>
<feature type="transmembrane region" description="Helical" evidence="8">
    <location>
        <begin position="178"/>
        <end position="198"/>
    </location>
</feature>
<keyword evidence="4 8" id="KW-0337">GPI-anchor biosynthesis</keyword>
<dbReference type="STRING" id="675824.A0A1E3Q8G9"/>
<comment type="pathway">
    <text evidence="2 8">Glycolipid biosynthesis; glycosylphosphatidylinositol-anchor biosynthesis.</text>
</comment>
<dbReference type="Proteomes" id="UP000094385">
    <property type="component" value="Unassembled WGS sequence"/>
</dbReference>
<keyword evidence="6 8" id="KW-1133">Transmembrane helix</keyword>
<keyword evidence="8" id="KW-0012">Acyltransferase</keyword>
<dbReference type="InterPro" id="IPR009447">
    <property type="entry name" value="PIGW/GWT1"/>
</dbReference>
<reference evidence="9 10" key="1">
    <citation type="journal article" date="2016" name="Proc. Natl. Acad. Sci. U.S.A.">
        <title>Comparative genomics of biotechnologically important yeasts.</title>
        <authorList>
            <person name="Riley R."/>
            <person name="Haridas S."/>
            <person name="Wolfe K.H."/>
            <person name="Lopes M.R."/>
            <person name="Hittinger C.T."/>
            <person name="Goeker M."/>
            <person name="Salamov A.A."/>
            <person name="Wisecaver J.H."/>
            <person name="Long T.M."/>
            <person name="Calvey C.H."/>
            <person name="Aerts A.L."/>
            <person name="Barry K.W."/>
            <person name="Choi C."/>
            <person name="Clum A."/>
            <person name="Coughlan A.Y."/>
            <person name="Deshpande S."/>
            <person name="Douglass A.P."/>
            <person name="Hanson S.J."/>
            <person name="Klenk H.-P."/>
            <person name="LaButti K.M."/>
            <person name="Lapidus A."/>
            <person name="Lindquist E.A."/>
            <person name="Lipzen A.M."/>
            <person name="Meier-Kolthoff J.P."/>
            <person name="Ohm R.A."/>
            <person name="Otillar R.P."/>
            <person name="Pangilinan J.L."/>
            <person name="Peng Y."/>
            <person name="Rokas A."/>
            <person name="Rosa C.A."/>
            <person name="Scheuner C."/>
            <person name="Sibirny A.A."/>
            <person name="Slot J.C."/>
            <person name="Stielow J.B."/>
            <person name="Sun H."/>
            <person name="Kurtzman C.P."/>
            <person name="Blackwell M."/>
            <person name="Grigoriev I.V."/>
            <person name="Jeffries T.W."/>
        </authorList>
    </citation>
    <scope>NUCLEOTIDE SEQUENCE [LARGE SCALE GENOMIC DNA]</scope>
    <source>
        <strain evidence="9 10">NRRL Y-11557</strain>
    </source>
</reference>
<evidence type="ECO:0000256" key="7">
    <source>
        <dbReference type="ARBA" id="ARBA00023136"/>
    </source>
</evidence>
<dbReference type="AlphaFoldDB" id="A0A1E3Q8G9"/>
<evidence type="ECO:0000313" key="9">
    <source>
        <dbReference type="EMBL" id="ODQ73462.1"/>
    </source>
</evidence>
<feature type="transmembrane region" description="Helical" evidence="8">
    <location>
        <begin position="149"/>
        <end position="166"/>
    </location>
</feature>
<evidence type="ECO:0000256" key="2">
    <source>
        <dbReference type="ARBA" id="ARBA00004687"/>
    </source>
</evidence>
<dbReference type="EMBL" id="KV454293">
    <property type="protein sequence ID" value="ODQ73462.1"/>
    <property type="molecule type" value="Genomic_DNA"/>
</dbReference>
<evidence type="ECO:0000256" key="3">
    <source>
        <dbReference type="ARBA" id="ARBA00007559"/>
    </source>
</evidence>
<feature type="transmembrane region" description="Helical" evidence="8">
    <location>
        <begin position="368"/>
        <end position="391"/>
    </location>
</feature>
<feature type="transmembrane region" description="Helical" evidence="8">
    <location>
        <begin position="277"/>
        <end position="297"/>
    </location>
</feature>
<dbReference type="OrthoDB" id="15270at2759"/>
<dbReference type="GO" id="GO:0072659">
    <property type="term" value="P:protein localization to plasma membrane"/>
    <property type="evidence" value="ECO:0007669"/>
    <property type="project" value="TreeGrafter"/>
</dbReference>
<feature type="transmembrane region" description="Helical" evidence="8">
    <location>
        <begin position="248"/>
        <end position="271"/>
    </location>
</feature>
<evidence type="ECO:0000313" key="10">
    <source>
        <dbReference type="Proteomes" id="UP000094385"/>
    </source>
</evidence>
<feature type="transmembrane region" description="Helical" evidence="8">
    <location>
        <begin position="317"/>
        <end position="338"/>
    </location>
</feature>
<comment type="function">
    <text evidence="8">A acetyltransferase, which acetylates the inositol ring of phosphatidylinositol during biosynthesis of GPI-anchor.</text>
</comment>
<feature type="transmembrane region" description="Helical" evidence="8">
    <location>
        <begin position="218"/>
        <end position="236"/>
    </location>
</feature>
<keyword evidence="8" id="KW-0808">Transferase</keyword>
<keyword evidence="8" id="KW-0256">Endoplasmic reticulum</keyword>
<dbReference type="UniPathway" id="UPA00196"/>
<name>A0A1E3Q8G9_LIPST</name>
<keyword evidence="7 8" id="KW-0472">Membrane</keyword>
<dbReference type="Pfam" id="PF06423">
    <property type="entry name" value="GWT1"/>
    <property type="match status" value="1"/>
</dbReference>
<organism evidence="9 10">
    <name type="scientific">Lipomyces starkeyi NRRL Y-11557</name>
    <dbReference type="NCBI Taxonomy" id="675824"/>
    <lineage>
        <taxon>Eukaryota</taxon>
        <taxon>Fungi</taxon>
        <taxon>Dikarya</taxon>
        <taxon>Ascomycota</taxon>
        <taxon>Saccharomycotina</taxon>
        <taxon>Lipomycetes</taxon>
        <taxon>Lipomycetales</taxon>
        <taxon>Lipomycetaceae</taxon>
        <taxon>Lipomyces</taxon>
    </lineage>
</organism>
<dbReference type="PANTHER" id="PTHR20661">
    <property type="entry name" value="PHOSPHATIDYLINOSITOL-GLYCAN BIOSYNTHESIS CLASS W PROTEIN"/>
    <property type="match status" value="1"/>
</dbReference>
<dbReference type="EC" id="2.3.-.-" evidence="8"/>
<sequence length="507" mass="55808">MYASHPFAFNLLILAPVAILYVSLPSIAAARQRTAQAVLKRRDRKIRVAANDLNSISTPSHSAASLLNNDYNASISVTEQFSTDSSNHETVTNVVSCYDSSSPYSSTTTLEQAHPLLCSTSTSSSSISSMSLEAYLPKKSFLTTYRADMMIITCIAILAVDFRIFPRRFAKVETWGTSLMDLGVGSFVFSMGVVSARGPLKEMFLKQQPELWISLKRSVGQTTSVLILGLLRLLLVKAVDYHEHISEYGVHWNFFMTLGFLPPFVTLFNFLSNYTSPATLSLCVGAVYQTLLTFTPLTRFILTAPRTGIVSMNKEGIFSFIGYLAIFLAGQTTGFYTLPSTPRYIPYVSRFLGNGSSSGPLAASRKAMLTYLFVAGMGHVTLFLICTKGLNMPVSRRLANLPYVLWVTSTNIMYILMYLLVEVIFYPSCDLTPESKYEDAVPWGLEAVNENGLAVFLLANLLTGAVNLSLNTLDVKNVQALTLLVLYAALLAVGAGFMKHKGWRVRV</sequence>
<keyword evidence="10" id="KW-1185">Reference proteome</keyword>
<dbReference type="GO" id="GO:0032216">
    <property type="term" value="F:glucosaminyl-phosphatidylinositol O-acyltransferase activity"/>
    <property type="evidence" value="ECO:0007669"/>
    <property type="project" value="TreeGrafter"/>
</dbReference>
<gene>
    <name evidence="9" type="ORF">LIPSTDRAFT_70451</name>
</gene>
<evidence type="ECO:0000256" key="6">
    <source>
        <dbReference type="ARBA" id="ARBA00022989"/>
    </source>
</evidence>
<feature type="transmembrane region" description="Helical" evidence="8">
    <location>
        <begin position="403"/>
        <end position="426"/>
    </location>
</feature>
<protein>
    <recommendedName>
        <fullName evidence="8">GPI-anchored wall transfer protein</fullName>
        <ecNumber evidence="8">2.3.-.-</ecNumber>
    </recommendedName>
</protein>
<evidence type="ECO:0000256" key="1">
    <source>
        <dbReference type="ARBA" id="ARBA00004477"/>
    </source>
</evidence>
<dbReference type="GO" id="GO:0005789">
    <property type="term" value="C:endoplasmic reticulum membrane"/>
    <property type="evidence" value="ECO:0007669"/>
    <property type="project" value="UniProtKB-SubCell"/>
</dbReference>
<dbReference type="GO" id="GO:0006506">
    <property type="term" value="P:GPI anchor biosynthetic process"/>
    <property type="evidence" value="ECO:0007669"/>
    <property type="project" value="UniProtKB-UniPathway"/>
</dbReference>
<proteinExistence type="inferred from homology"/>
<comment type="subcellular location">
    <subcellularLocation>
        <location evidence="1 8">Endoplasmic reticulum membrane</location>
        <topology evidence="1 8">Multi-pass membrane protein</topology>
    </subcellularLocation>
</comment>
<evidence type="ECO:0000256" key="8">
    <source>
        <dbReference type="RuleBase" id="RU280819"/>
    </source>
</evidence>